<dbReference type="AlphaFoldDB" id="A0AAD8VL39"/>
<accession>A0AAD8VL39</accession>
<dbReference type="EMBL" id="JAUUTY010000007">
    <property type="protein sequence ID" value="KAK1608553.1"/>
    <property type="molecule type" value="Genomic_DNA"/>
</dbReference>
<name>A0AAD8VL39_LOLMU</name>
<reference evidence="2" key="1">
    <citation type="submission" date="2023-07" db="EMBL/GenBank/DDBJ databases">
        <title>A chromosome-level genome assembly of Lolium multiflorum.</title>
        <authorList>
            <person name="Chen Y."/>
            <person name="Copetti D."/>
            <person name="Kolliker R."/>
            <person name="Studer B."/>
        </authorList>
    </citation>
    <scope>NUCLEOTIDE SEQUENCE</scope>
    <source>
        <strain evidence="2">02402/16</strain>
        <tissue evidence="2">Leaf</tissue>
    </source>
</reference>
<organism evidence="2 3">
    <name type="scientific">Lolium multiflorum</name>
    <name type="common">Italian ryegrass</name>
    <name type="synonym">Lolium perenne subsp. multiflorum</name>
    <dbReference type="NCBI Taxonomy" id="4521"/>
    <lineage>
        <taxon>Eukaryota</taxon>
        <taxon>Viridiplantae</taxon>
        <taxon>Streptophyta</taxon>
        <taxon>Embryophyta</taxon>
        <taxon>Tracheophyta</taxon>
        <taxon>Spermatophyta</taxon>
        <taxon>Magnoliopsida</taxon>
        <taxon>Liliopsida</taxon>
        <taxon>Poales</taxon>
        <taxon>Poaceae</taxon>
        <taxon>BOP clade</taxon>
        <taxon>Pooideae</taxon>
        <taxon>Poodae</taxon>
        <taxon>Poeae</taxon>
        <taxon>Poeae Chloroplast Group 2 (Poeae type)</taxon>
        <taxon>Loliodinae</taxon>
        <taxon>Loliinae</taxon>
        <taxon>Lolium</taxon>
    </lineage>
</organism>
<gene>
    <name evidence="2" type="ORF">QYE76_032226</name>
</gene>
<dbReference type="Proteomes" id="UP001231189">
    <property type="component" value="Unassembled WGS sequence"/>
</dbReference>
<feature type="region of interest" description="Disordered" evidence="1">
    <location>
        <begin position="77"/>
        <end position="106"/>
    </location>
</feature>
<comment type="caution">
    <text evidence="2">The sequence shown here is derived from an EMBL/GenBank/DDBJ whole genome shotgun (WGS) entry which is preliminary data.</text>
</comment>
<protein>
    <submittedName>
        <fullName evidence="2">Uncharacterized protein</fullName>
    </submittedName>
</protein>
<feature type="region of interest" description="Disordered" evidence="1">
    <location>
        <begin position="1"/>
        <end position="37"/>
    </location>
</feature>
<evidence type="ECO:0000313" key="3">
    <source>
        <dbReference type="Proteomes" id="UP001231189"/>
    </source>
</evidence>
<evidence type="ECO:0000256" key="1">
    <source>
        <dbReference type="SAM" id="MobiDB-lite"/>
    </source>
</evidence>
<sequence length="135" mass="14656">MKKVAPEASAASAATAKDAPGDWPASTMSKRDEKKARSLGLILIRKERSSYQTSQLDQAVKIVATARQDADSLRKELGQLKKKPKEEEKEKAEAQAQKKERKDLLHKSTMAVLEAADIPINSVGKLPVDSSADGD</sequence>
<proteinExistence type="predicted"/>
<feature type="compositionally biased region" description="Low complexity" evidence="1">
    <location>
        <begin position="1"/>
        <end position="18"/>
    </location>
</feature>
<evidence type="ECO:0000313" key="2">
    <source>
        <dbReference type="EMBL" id="KAK1608553.1"/>
    </source>
</evidence>
<keyword evidence="3" id="KW-1185">Reference proteome</keyword>